<accession>A0A7X4LJR1</accession>
<dbReference type="EMBL" id="WEKT01000011">
    <property type="protein sequence ID" value="MZI93212.1"/>
    <property type="molecule type" value="Genomic_DNA"/>
</dbReference>
<gene>
    <name evidence="1" type="ORF">F9817_08385</name>
</gene>
<evidence type="ECO:0000313" key="1">
    <source>
        <dbReference type="EMBL" id="MZI93212.1"/>
    </source>
</evidence>
<dbReference type="Pfam" id="PF14255">
    <property type="entry name" value="Zn_ribbon_21"/>
    <property type="match status" value="1"/>
</dbReference>
<protein>
    <submittedName>
        <fullName evidence="1">CPXCG motif-containing cysteine-rich protein</fullName>
    </submittedName>
</protein>
<dbReference type="PIRSF" id="PIRSF037225">
    <property type="entry name" value="UCP037225"/>
    <property type="match status" value="1"/>
</dbReference>
<sequence>MRGIIGKTIQCPHCGHHIPVNLDTSLGSEEFYDDCPACCNPIHFNLRVDERENTIELDVDADDEQYF</sequence>
<dbReference type="AlphaFoldDB" id="A0A7X4LJR1"/>
<organism evidence="1 2">
    <name type="scientific">Vibrio eleionomae</name>
    <dbReference type="NCBI Taxonomy" id="2653505"/>
    <lineage>
        <taxon>Bacteria</taxon>
        <taxon>Pseudomonadati</taxon>
        <taxon>Pseudomonadota</taxon>
        <taxon>Gammaproteobacteria</taxon>
        <taxon>Vibrionales</taxon>
        <taxon>Vibrionaceae</taxon>
        <taxon>Vibrio</taxon>
    </lineage>
</organism>
<keyword evidence="2" id="KW-1185">Reference proteome</keyword>
<name>A0A7X4LJR1_9VIBR</name>
<evidence type="ECO:0000313" key="2">
    <source>
        <dbReference type="Proteomes" id="UP000462621"/>
    </source>
</evidence>
<dbReference type="InterPro" id="IPR025990">
    <property type="entry name" value="zinc_ribbon_bacterial"/>
</dbReference>
<reference evidence="1 2" key="1">
    <citation type="submission" date="2019-10" db="EMBL/GenBank/DDBJ databases">
        <title>Vibrio sp. nov. isolated from a shrimp pond.</title>
        <authorList>
            <person name="Gomez-Gil B."/>
            <person name="Enciso-Ibarra J."/>
            <person name="Enciso-Ibarra K."/>
            <person name="Bolan-Mejia C."/>
        </authorList>
    </citation>
    <scope>NUCLEOTIDE SEQUENCE [LARGE SCALE GENOMIC DNA]</scope>
    <source>
        <strain evidence="1 2">CAIM 722</strain>
    </source>
</reference>
<dbReference type="Proteomes" id="UP000462621">
    <property type="component" value="Unassembled WGS sequence"/>
</dbReference>
<dbReference type="InterPro" id="IPR017143">
    <property type="entry name" value="UCP037225"/>
</dbReference>
<proteinExistence type="predicted"/>
<dbReference type="RefSeq" id="WP_161154514.1">
    <property type="nucleotide sequence ID" value="NZ_WEKT01000011.1"/>
</dbReference>
<comment type="caution">
    <text evidence="1">The sequence shown here is derived from an EMBL/GenBank/DDBJ whole genome shotgun (WGS) entry which is preliminary data.</text>
</comment>